<evidence type="ECO:0000256" key="7">
    <source>
        <dbReference type="SAM" id="Phobius"/>
    </source>
</evidence>
<evidence type="ECO:0000256" key="4">
    <source>
        <dbReference type="ARBA" id="ARBA00022692"/>
    </source>
</evidence>
<keyword evidence="5 7" id="KW-1133">Transmembrane helix</keyword>
<keyword evidence="6 7" id="KW-0472">Membrane</keyword>
<gene>
    <name evidence="9" type="ORF">IAC55_00175</name>
</gene>
<reference evidence="9" key="1">
    <citation type="submission" date="2020-10" db="EMBL/GenBank/DDBJ databases">
        <authorList>
            <person name="Gilroy R."/>
        </authorList>
    </citation>
    <scope>NUCLEOTIDE SEQUENCE</scope>
    <source>
        <strain evidence="9">F6-4510</strain>
    </source>
</reference>
<organism evidence="9 10">
    <name type="scientific">Candidatus Fimicola merdigallinarum</name>
    <dbReference type="NCBI Taxonomy" id="2840819"/>
    <lineage>
        <taxon>Bacteria</taxon>
        <taxon>Bacillati</taxon>
        <taxon>Bacillota</taxon>
        <taxon>Clostridia</taxon>
        <taxon>Lachnospirales</taxon>
        <taxon>Lachnospiraceae</taxon>
        <taxon>Lachnospiraceae incertae sedis</taxon>
        <taxon>Candidatus Fimicola</taxon>
    </lineage>
</organism>
<evidence type="ECO:0000256" key="2">
    <source>
        <dbReference type="ARBA" id="ARBA00022448"/>
    </source>
</evidence>
<feature type="transmembrane region" description="Helical" evidence="7">
    <location>
        <begin position="158"/>
        <end position="179"/>
    </location>
</feature>
<dbReference type="EMBL" id="JADIMX010000004">
    <property type="protein sequence ID" value="MBO8433720.1"/>
    <property type="molecule type" value="Genomic_DNA"/>
</dbReference>
<evidence type="ECO:0000313" key="10">
    <source>
        <dbReference type="Proteomes" id="UP000823611"/>
    </source>
</evidence>
<sequence>MYKIKEFFKKETVLCCSGILAIISMFFVLPDKEYIGYMDFKVLALLFCLMGVVAGIKKSGFFDRVSSDLISKSSDIKNVSIILVMLCFFSSMLITNDVALITFVPLAVAVLGNENKDRTIFVIVMQTISANLGSMITPVGNPQNLYLYSYYNIGILEFFKIVLPIGILSFVLILLTMIFMKGEKIEKTEKAKIELDIKSLLVYSILFIVCILTVFNVLDYKIMLVLVTIGFIVYDRSIIREIDITLLATFVFFFIFVGNMERLEVIKNGINNIINGREMISSVVLSQVISNVPSALMLSGFTDNYKALLQGTNIGGLGTLVASLASLISFKIYAKVCGSDRLLYLKKFTVYNLAFLVILIIFTYMFL</sequence>
<dbReference type="GO" id="GO:0005886">
    <property type="term" value="C:plasma membrane"/>
    <property type="evidence" value="ECO:0007669"/>
    <property type="project" value="UniProtKB-SubCell"/>
</dbReference>
<accession>A0A9D9DX16</accession>
<evidence type="ECO:0000256" key="1">
    <source>
        <dbReference type="ARBA" id="ARBA00004651"/>
    </source>
</evidence>
<feature type="transmembrane region" description="Helical" evidence="7">
    <location>
        <begin position="200"/>
        <end position="218"/>
    </location>
</feature>
<dbReference type="InterPro" id="IPR004680">
    <property type="entry name" value="Cit_transptr-like_dom"/>
</dbReference>
<comment type="caution">
    <text evidence="9">The sequence shown here is derived from an EMBL/GenBank/DDBJ whole genome shotgun (WGS) entry which is preliminary data.</text>
</comment>
<dbReference type="Proteomes" id="UP000823611">
    <property type="component" value="Unassembled WGS sequence"/>
</dbReference>
<dbReference type="AlphaFoldDB" id="A0A9D9DX16"/>
<dbReference type="GO" id="GO:0055085">
    <property type="term" value="P:transmembrane transport"/>
    <property type="evidence" value="ECO:0007669"/>
    <property type="project" value="InterPro"/>
</dbReference>
<feature type="transmembrane region" description="Helical" evidence="7">
    <location>
        <begin position="35"/>
        <end position="56"/>
    </location>
</feature>
<evidence type="ECO:0000313" key="9">
    <source>
        <dbReference type="EMBL" id="MBO8433720.1"/>
    </source>
</evidence>
<comment type="subcellular location">
    <subcellularLocation>
        <location evidence="1">Cell membrane</location>
        <topology evidence="1">Multi-pass membrane protein</topology>
    </subcellularLocation>
</comment>
<dbReference type="PANTHER" id="PTHR43302">
    <property type="entry name" value="TRANSPORTER ARSB-RELATED"/>
    <property type="match status" value="1"/>
</dbReference>
<protein>
    <submittedName>
        <fullName evidence="9">Anion permease</fullName>
    </submittedName>
</protein>
<feature type="transmembrane region" description="Helical" evidence="7">
    <location>
        <begin position="348"/>
        <end position="366"/>
    </location>
</feature>
<evidence type="ECO:0000256" key="6">
    <source>
        <dbReference type="ARBA" id="ARBA00023136"/>
    </source>
</evidence>
<keyword evidence="4 7" id="KW-0812">Transmembrane</keyword>
<keyword evidence="2" id="KW-0813">Transport</keyword>
<dbReference type="PANTHER" id="PTHR43302:SF5">
    <property type="entry name" value="TRANSPORTER ARSB-RELATED"/>
    <property type="match status" value="1"/>
</dbReference>
<feature type="transmembrane region" description="Helical" evidence="7">
    <location>
        <begin position="238"/>
        <end position="258"/>
    </location>
</feature>
<feature type="transmembrane region" description="Helical" evidence="7">
    <location>
        <begin position="279"/>
        <end position="302"/>
    </location>
</feature>
<evidence type="ECO:0000256" key="5">
    <source>
        <dbReference type="ARBA" id="ARBA00022989"/>
    </source>
</evidence>
<proteinExistence type="predicted"/>
<dbReference type="Pfam" id="PF03600">
    <property type="entry name" value="CitMHS"/>
    <property type="match status" value="1"/>
</dbReference>
<evidence type="ECO:0000256" key="3">
    <source>
        <dbReference type="ARBA" id="ARBA00022475"/>
    </source>
</evidence>
<name>A0A9D9DX16_9FIRM</name>
<feature type="transmembrane region" description="Helical" evidence="7">
    <location>
        <begin position="76"/>
        <end position="92"/>
    </location>
</feature>
<keyword evidence="3" id="KW-1003">Cell membrane</keyword>
<feature type="domain" description="Citrate transporter-like" evidence="8">
    <location>
        <begin position="18"/>
        <end position="298"/>
    </location>
</feature>
<feature type="transmembrane region" description="Helical" evidence="7">
    <location>
        <begin position="314"/>
        <end position="336"/>
    </location>
</feature>
<evidence type="ECO:0000259" key="8">
    <source>
        <dbReference type="Pfam" id="PF03600"/>
    </source>
</evidence>
<feature type="transmembrane region" description="Helical" evidence="7">
    <location>
        <begin position="12"/>
        <end position="29"/>
    </location>
</feature>
<reference evidence="9" key="2">
    <citation type="journal article" date="2021" name="PeerJ">
        <title>Extensive microbial diversity within the chicken gut microbiome revealed by metagenomics and culture.</title>
        <authorList>
            <person name="Gilroy R."/>
            <person name="Ravi A."/>
            <person name="Getino M."/>
            <person name="Pursley I."/>
            <person name="Horton D.L."/>
            <person name="Alikhan N.F."/>
            <person name="Baker D."/>
            <person name="Gharbi K."/>
            <person name="Hall N."/>
            <person name="Watson M."/>
            <person name="Adriaenssens E.M."/>
            <person name="Foster-Nyarko E."/>
            <person name="Jarju S."/>
            <person name="Secka A."/>
            <person name="Antonio M."/>
            <person name="Oren A."/>
            <person name="Chaudhuri R.R."/>
            <person name="La Ragione R."/>
            <person name="Hildebrand F."/>
            <person name="Pallen M.J."/>
        </authorList>
    </citation>
    <scope>NUCLEOTIDE SEQUENCE</scope>
    <source>
        <strain evidence="9">F6-4510</strain>
    </source>
</reference>